<feature type="compositionally biased region" description="Polar residues" evidence="2">
    <location>
        <begin position="2011"/>
        <end position="2030"/>
    </location>
</feature>
<feature type="region of interest" description="Disordered" evidence="2">
    <location>
        <begin position="2309"/>
        <end position="2339"/>
    </location>
</feature>
<evidence type="ECO:0000313" key="3">
    <source>
        <dbReference type="EMBL" id="TGZ68330.1"/>
    </source>
</evidence>
<feature type="coiled-coil region" evidence="1">
    <location>
        <begin position="543"/>
        <end position="570"/>
    </location>
</feature>
<organism evidence="3 4">
    <name type="scientific">Opisthorchis felineus</name>
    <dbReference type="NCBI Taxonomy" id="147828"/>
    <lineage>
        <taxon>Eukaryota</taxon>
        <taxon>Metazoa</taxon>
        <taxon>Spiralia</taxon>
        <taxon>Lophotrochozoa</taxon>
        <taxon>Platyhelminthes</taxon>
        <taxon>Trematoda</taxon>
        <taxon>Digenea</taxon>
        <taxon>Opisthorchiida</taxon>
        <taxon>Opisthorchiata</taxon>
        <taxon>Opisthorchiidae</taxon>
        <taxon>Opisthorchis</taxon>
    </lineage>
</organism>
<dbReference type="PANTHER" id="PTHR23159:SF60">
    <property type="entry name" value="SPINDLE ASSEMBLY ABNORMAL PROTEIN 4"/>
    <property type="match status" value="1"/>
</dbReference>
<keyword evidence="4" id="KW-1185">Reference proteome</keyword>
<feature type="coiled-coil region" evidence="1">
    <location>
        <begin position="187"/>
        <end position="242"/>
    </location>
</feature>
<sequence length="3172" mass="349648">MSSPPSGLMECSNLTSCDMDGVVTSNNGNLFGHTGSGVPVVSTGDSSSALGHFVVPLVNPLYMDSANFLPQEQESFDLCKLLSVTHKRVNELEDSLRSSEEDKDQLQLTIADLEKQMREKDVELAAALDELRAHRAELETSLTLFLEKSDEFDSLRAENLSLQNMANDAVQRQRAAIVDAESTHDCLMKTEQEIVSLKDRLVSLDREVRSLKGIISHRDQELTDASTLREELEVTISRLQSEGRKKDATIAGLHFELTTALEKFDTVNADLSCKRMLCTRFENRLAGVVRELQMICQYLVESQKPESINPSLCSSLRSQLESVISRCLSSVDPSPTYHTSPCYEETDASFTNIICDDGKSQPVLEHSIPCLQQELDELGFQFDPLTIVTQQTILKPMATVDPGRVTSPRSAFRYIFDETDQNLMRSEPKLTYPKELLDIILNGVNRMCQKAFERPIASIYNLEQRLSQLERQAATYVDKLHLKNPTETEEHTSYRQNSYQKNRSSSPVNAGELDSKIEHLLSALNMSAILGSGIETIQQGTTLRSVLEEIKELSHRCLTAEAERNRLTALLYTTRQVYGEFSGRENTEDTDYVSKGDHEPHPIPDAINSYVCGVPNVVRSVVTEPLLACSDVVCGDVEKVPESELSDLLSRLSSAEGEVSLLRDCLSERGDLLDRMRVDLCGAVSDLRDLLDEILSLRSSCAVASVDRVSLEADLGAALSQVDRVELCEMTVAADLVASEECARGLRDSLSESESHCAQLREAFARQSRELSTLTSRLGVAETECGLLCSRVSSQGASVYEVGVELGKMRRALLVVREQLCTLRSTHDAWRSEYLLEFSSFAQNVNDLLVSASYSTSRVCELEHELRVARESLAAACVIRDEHARVCAALSASEELCARRSSDLAVSGVLVEQLNAELSSLRSELFAVRGENASLCEQIDGLRNACTECEMLRCRLTESEQSLSDRVSRAVCELSGEYESRLESVRCERDQALAELDCLKSGVMSLPVESRLVVPPVMSTSASLRVCESEASALPSLSATPGFSRVLVDSVCQSVSIGPTSPSVPADVGLAVSDGWIEYAGASMCDVGVGSSEMFGRGDVSGVVSMHLIGDSVSDADVGAPERVDVGVGPSEPSELSLSSDRLELLPPPPPCPVCLTPSFDVPPEVVSGAVAEVDGSDSSLLRTQAELSVELRSRGEQIDVLTRLVRDREAALCDVRYVVSSMEAECSRLGDRVFELSSELDRVNGMNRVLSAKCLEFGIECDGVESRLDVCGFDSDSHIAGVSSGDVQVPLSVSERSVVSSVSSGVQTDPDAVLCRLQRELASVRGEHLQLLSVCDRARSELAAKQFAPDCLGVTSVVSVDVGQQTEACLLESVSSVGLGVDQDVFGSVPCDSLAASGAPVLDAIISVDHSSSFDVIPSGISMCEVEKSVVGVDVVLGDGSSSVSERVVDVDMVGERAAPVVDRVSAGVFDVVDSDVMDAVASKAIFVESSELENRLADALCRIDILEKEKCQLESQLSSVCPSSMVDVMNSYVCGFPSLVRNVIGEPLSVSSGDAFSNDVDRELFRLRSLNLEWSRVARSVVDVCDTFLDCDSPNSSVSDLWPDVLEARCSAVFDLFRKRSVIQCQFENECNLLRGRLSASSDFYNDAARELCNIRSAVDGLVVELQVFKSRFSRLLVRIDELDELEIDHLCENLMDSSLLNSRDAPRVNELIPEILPFSCPADTPELLADGAKGPPGLIPELKDVDSSFTIHEGPTSFERIAVSGKKDVEASVSRNSDVPSEYLSSAGLTSTVRAVQSKECSTQTGVNFAVLDRILWEFKEKFAVMKRFVRASLSFSRWACFTLANEVKCHINLSPDHYRSFARELQELIDHLHQLQSTSILDLTPLDEIEYSEALNLAVQNSDRICAFAGSTSRETELNEPRRKVSTEVATTLGITNNDSSMVTDKRLASTRTDVLSAFVYALCLLVNKDQSCRIRHLLTGENPSDEFVEVLNGLLHKVELQLTAVSPSHRNSTEDSSPTSKATSSRRPDFSVDKSSCLQNFLNQLNVSLNNPQFSVCDVTVDEFRSYLDNILMKLNLEASVTASHTNSDHLIESGEFAVTKSGNIPLSATDSPMDPSQSLKKEFQTILQSVIRCLSELPRRIENMQVQMGYEYTEPKICGPTDLATALSDNLSRIPEVSELLLIVSVIHETLVQFESHINEYRQRMRSDLISAQEDMKVLEIEAVLERLGQEEVSSRLSEMLSHLLHPSASAATSASAASPPLELKVVDEQLARASSIDSTTVSTHIKVKSACLSSDNVNPLASNEAYEKEGNQPPLSDRRETICSSKSEETKDQLVENIHPLPSAAMNVDISTPTPYDPLGTKHVTTAQRLHRSHSVPVLRDICFGCVEHNLPEKMYGSLSDVKDRENVYADQSARRLHLLQFLNILGAYFPAFLLHSSNYLHSVLGCFLRPSTIRSGLRFLRHLLLVIPDALLHSEPSELAMHLENQLQRTELHLRRRMTRLRGQLASISRQSPDLGARSFRPDLDQINRELEEVTRGYKCVHDLLPVRLPLHPDGPSCSSLLRLASLGRDVCPSFESILPPHIPLLINESSSVLHNNLLKRLLHLRDTEVLYLLMLSGHPLPSTESSVKQKLQKFANWNLVTPIDLHTMPVYRVPVDTMGAYFSTPGATSTTSIITAKPETDYYSTICLPSAVSGPDETNEISNAIVARSSTQLIHRLIQQSREIVESLRTRPDQPCPSFSSVVEGDLYHFEQRLSELIEHLQTECLSLHISAQSPRAAHPKSAVPAISESPGYPKRAARPPISDLIGAVDQMDDLMELRNLAKHLFDQYNIVSSELEHNLDINWYLRQRLNAANEQIDQISKQMYRGHHSLACMEERLSLETEKHAMLTEQCDVTRQQTRKTTHILEGLLEKHEHVPSTSAEVRFDSVPSLGQSATVMPRPTLKLTHSTGEIRERQVLPVMYTRQITHPRLASTPLKHSVSSQTTKQSKFSCLSLNCAPMRRRSPSDLTPTREHERLPPHRRRTTAGAKSSTTVARRQTDTSTTFPLSSTSRDDSRFSLQSNNNALSLSDPSAKPFVTTSHPATMAIDWPKDASYPAEHILTSSEWSDIGTLETALTQSSTVSIPCTSVHTHFESRLPTMPKKPKKRKPLLGRLFTRKRSKKI</sequence>
<proteinExistence type="predicted"/>
<gene>
    <name evidence="3" type="ORF">CRM22_004305</name>
</gene>
<feature type="coiled-coil region" evidence="1">
    <location>
        <begin position="89"/>
        <end position="137"/>
    </location>
</feature>
<feature type="compositionally biased region" description="Basic and acidic residues" evidence="2">
    <location>
        <begin position="2312"/>
        <end position="2339"/>
    </location>
</feature>
<dbReference type="OrthoDB" id="6272343at2759"/>
<feature type="compositionally biased region" description="Low complexity" evidence="2">
    <location>
        <begin position="3067"/>
        <end position="3078"/>
    </location>
</feature>
<protein>
    <submittedName>
        <fullName evidence="3">Uncharacterized protein</fullName>
    </submittedName>
</protein>
<dbReference type="PANTHER" id="PTHR23159">
    <property type="entry name" value="CENTROSOMAL PROTEIN 2"/>
    <property type="match status" value="1"/>
</dbReference>
<feature type="region of interest" description="Disordered" evidence="2">
    <location>
        <begin position="481"/>
        <end position="510"/>
    </location>
</feature>
<evidence type="ECO:0000313" key="4">
    <source>
        <dbReference type="Proteomes" id="UP000308267"/>
    </source>
</evidence>
<evidence type="ECO:0000256" key="2">
    <source>
        <dbReference type="SAM" id="MobiDB-lite"/>
    </source>
</evidence>
<accession>A0A4S2LWS9</accession>
<feature type="region of interest" description="Disordered" evidence="2">
    <location>
        <begin position="3009"/>
        <end position="3080"/>
    </location>
</feature>
<keyword evidence="1" id="KW-0175">Coiled coil</keyword>
<feature type="compositionally biased region" description="Polar residues" evidence="2">
    <location>
        <begin position="494"/>
        <end position="508"/>
    </location>
</feature>
<dbReference type="STRING" id="147828.A0A4S2LWS9"/>
<dbReference type="Proteomes" id="UP000308267">
    <property type="component" value="Unassembled WGS sequence"/>
</dbReference>
<reference evidence="3 4" key="1">
    <citation type="journal article" date="2019" name="BMC Genomics">
        <title>New insights from Opisthorchis felineus genome: update on genomics of the epidemiologically important liver flukes.</title>
        <authorList>
            <person name="Ershov N.I."/>
            <person name="Mordvinov V.A."/>
            <person name="Prokhortchouk E.B."/>
            <person name="Pakharukova M.Y."/>
            <person name="Gunbin K.V."/>
            <person name="Ustyantsev K."/>
            <person name="Genaev M.A."/>
            <person name="Blinov A.G."/>
            <person name="Mazur A."/>
            <person name="Boulygina E."/>
            <person name="Tsygankova S."/>
            <person name="Khrameeva E."/>
            <person name="Chekanov N."/>
            <person name="Fan G."/>
            <person name="Xiao A."/>
            <person name="Zhang H."/>
            <person name="Xu X."/>
            <person name="Yang H."/>
            <person name="Solovyev V."/>
            <person name="Lee S.M."/>
            <person name="Liu X."/>
            <person name="Afonnikov D.A."/>
            <person name="Skryabin K.G."/>
        </authorList>
    </citation>
    <scope>NUCLEOTIDE SEQUENCE [LARGE SCALE GENOMIC DNA]</scope>
    <source>
        <strain evidence="3">AK-0245</strain>
        <tissue evidence="3">Whole organism</tissue>
    </source>
</reference>
<feature type="compositionally biased region" description="Basic and acidic residues" evidence="2">
    <location>
        <begin position="481"/>
        <end position="493"/>
    </location>
</feature>
<feature type="compositionally biased region" description="Polar residues" evidence="2">
    <location>
        <begin position="3036"/>
        <end position="3059"/>
    </location>
</feature>
<name>A0A4S2LWS9_OPIFE</name>
<evidence type="ECO:0000256" key="1">
    <source>
        <dbReference type="SAM" id="Coils"/>
    </source>
</evidence>
<feature type="region of interest" description="Disordered" evidence="2">
    <location>
        <begin position="2011"/>
        <end position="2036"/>
    </location>
</feature>
<comment type="caution">
    <text evidence="3">The sequence shown here is derived from an EMBL/GenBank/DDBJ whole genome shotgun (WGS) entry which is preliminary data.</text>
</comment>
<dbReference type="EMBL" id="SJOL01006370">
    <property type="protein sequence ID" value="TGZ68330.1"/>
    <property type="molecule type" value="Genomic_DNA"/>
</dbReference>